<evidence type="ECO:0000313" key="2">
    <source>
        <dbReference type="EMBL" id="QXM24137.1"/>
    </source>
</evidence>
<evidence type="ECO:0000313" key="3">
    <source>
        <dbReference type="Proteomes" id="UP000694001"/>
    </source>
</evidence>
<dbReference type="PANTHER" id="PTHR35802:SF1">
    <property type="entry name" value="PROTEASE SYNTHASE AND SPORULATION PROTEIN PAI 2"/>
    <property type="match status" value="1"/>
</dbReference>
<accession>A0A975U0Q1</accession>
<dbReference type="InterPro" id="IPR007396">
    <property type="entry name" value="TR_PAI2-type"/>
</dbReference>
<dbReference type="Proteomes" id="UP000694001">
    <property type="component" value="Chromosome"/>
</dbReference>
<evidence type="ECO:0000256" key="1">
    <source>
        <dbReference type="SAM" id="MobiDB-lite"/>
    </source>
</evidence>
<feature type="region of interest" description="Disordered" evidence="1">
    <location>
        <begin position="1"/>
        <end position="20"/>
    </location>
</feature>
<dbReference type="PIRSF" id="PIRSF010372">
    <property type="entry name" value="PaiB"/>
    <property type="match status" value="1"/>
</dbReference>
<organism evidence="2 3">
    <name type="scientific">Elioraea tepida</name>
    <dbReference type="NCBI Taxonomy" id="2843330"/>
    <lineage>
        <taxon>Bacteria</taxon>
        <taxon>Pseudomonadati</taxon>
        <taxon>Pseudomonadota</taxon>
        <taxon>Alphaproteobacteria</taxon>
        <taxon>Acetobacterales</taxon>
        <taxon>Elioraeaceae</taxon>
        <taxon>Elioraea</taxon>
    </lineage>
</organism>
<dbReference type="PANTHER" id="PTHR35802">
    <property type="entry name" value="PROTEASE SYNTHASE AND SPORULATION PROTEIN PAI 2"/>
    <property type="match status" value="1"/>
</dbReference>
<dbReference type="EMBL" id="CP076448">
    <property type="protein sequence ID" value="QXM24137.1"/>
    <property type="molecule type" value="Genomic_DNA"/>
</dbReference>
<reference evidence="2" key="1">
    <citation type="submission" date="2021-06" db="EMBL/GenBank/DDBJ databases">
        <title>Elioraea tepida, sp. nov., a moderately thermophilic aerobic anoxygenic phototrophic bacterium isolated from an alkaline siliceous hot spring mat community in Yellowstone National Park, WY, USA.</title>
        <authorList>
            <person name="Saini M.K."/>
            <person name="Yoshida S."/>
            <person name="Sebastian A."/>
            <person name="Hirose S."/>
            <person name="Hara E."/>
            <person name="Tamaki H."/>
            <person name="Soulier N.T."/>
            <person name="Albert I."/>
            <person name="Hanada S."/>
            <person name="Bryant D.A."/>
            <person name="Tank M."/>
        </authorList>
    </citation>
    <scope>NUCLEOTIDE SEQUENCE</scope>
    <source>
        <strain evidence="2">MS-P2</strain>
    </source>
</reference>
<dbReference type="Pfam" id="PF04299">
    <property type="entry name" value="FMN_bind_2"/>
    <property type="match status" value="1"/>
</dbReference>
<dbReference type="KEGG" id="elio:KO353_12800"/>
<dbReference type="AlphaFoldDB" id="A0A975U0Q1"/>
<protein>
    <submittedName>
        <fullName evidence="2">FMN-binding negative transcriptional regulator</fullName>
    </submittedName>
</protein>
<sequence>MGGSRVLPDPDAVPQRPGWTNKRVTPRPWDVYAPPSFRITDRHRLRALASGISLATLVINGAEGPVAAHLPLVFEGEALIGHLARANPLARLLMPDAPALAVFVGPSVYVTRSWYPSKREHGQVVPTWNYLAVEARGPFVPVTDPEELLNIVRRLTDFLEGEREQPWAVEDAPADFIASMMEAIIGFRITVTALEGTAKLSQNRPEADREGVRAGLASSGDAAAAALASLIAR</sequence>
<name>A0A975U0Q1_9PROT</name>
<proteinExistence type="predicted"/>
<keyword evidence="3" id="KW-1185">Reference proteome</keyword>
<gene>
    <name evidence="2" type="ORF">KO353_12800</name>
</gene>